<sequence>MEMRFIVRQEQKRQQLQAARAVSKGQACSSIAPAQPDNIFYADCHIEPETQKPVVFRDDILQAFDNAVQIRDKARVVPFLKGDNLRKYVIKDSVSMLCNNGQNISVYGLENIAMESYNHIDKPPSPQWATTDFSTRHNPVWSLESAVMDNYSHIDNPAFAPLLREPQAVVDNQSPIDKNLPALPHSNHDAKPPLRAPQSATTDVPIEKDLTQLSISASLGDMSAQVALGNIYTDGEGVLQDY</sequence>
<dbReference type="AlphaFoldDB" id="A0A9P6F1P3"/>
<protein>
    <submittedName>
        <fullName evidence="2">Uncharacterized protein</fullName>
    </submittedName>
</protein>
<reference evidence="2" key="1">
    <citation type="journal article" date="2020" name="Fungal Divers.">
        <title>Resolving the Mortierellaceae phylogeny through synthesis of multi-gene phylogenetics and phylogenomics.</title>
        <authorList>
            <person name="Vandepol N."/>
            <person name="Liber J."/>
            <person name="Desiro A."/>
            <person name="Na H."/>
            <person name="Kennedy M."/>
            <person name="Barry K."/>
            <person name="Grigoriev I.V."/>
            <person name="Miller A.N."/>
            <person name="O'Donnell K."/>
            <person name="Stajich J.E."/>
            <person name="Bonito G."/>
        </authorList>
    </citation>
    <scope>NUCLEOTIDE SEQUENCE</scope>
    <source>
        <strain evidence="2">NRRL 2591</strain>
    </source>
</reference>
<evidence type="ECO:0000256" key="1">
    <source>
        <dbReference type="SAM" id="MobiDB-lite"/>
    </source>
</evidence>
<keyword evidence="3" id="KW-1185">Reference proteome</keyword>
<accession>A0A9P6F1P3</accession>
<dbReference type="EMBL" id="JAAAXW010000205">
    <property type="protein sequence ID" value="KAF9540328.1"/>
    <property type="molecule type" value="Genomic_DNA"/>
</dbReference>
<evidence type="ECO:0000313" key="2">
    <source>
        <dbReference type="EMBL" id="KAF9540328.1"/>
    </source>
</evidence>
<comment type="caution">
    <text evidence="2">The sequence shown here is derived from an EMBL/GenBank/DDBJ whole genome shotgun (WGS) entry which is preliminary data.</text>
</comment>
<feature type="region of interest" description="Disordered" evidence="1">
    <location>
        <begin position="174"/>
        <end position="204"/>
    </location>
</feature>
<organism evidence="2 3">
    <name type="scientific">Mortierella hygrophila</name>
    <dbReference type="NCBI Taxonomy" id="979708"/>
    <lineage>
        <taxon>Eukaryota</taxon>
        <taxon>Fungi</taxon>
        <taxon>Fungi incertae sedis</taxon>
        <taxon>Mucoromycota</taxon>
        <taxon>Mortierellomycotina</taxon>
        <taxon>Mortierellomycetes</taxon>
        <taxon>Mortierellales</taxon>
        <taxon>Mortierellaceae</taxon>
        <taxon>Mortierella</taxon>
    </lineage>
</organism>
<proteinExistence type="predicted"/>
<name>A0A9P6F1P3_9FUNG</name>
<evidence type="ECO:0000313" key="3">
    <source>
        <dbReference type="Proteomes" id="UP000723463"/>
    </source>
</evidence>
<dbReference type="Proteomes" id="UP000723463">
    <property type="component" value="Unassembled WGS sequence"/>
</dbReference>
<gene>
    <name evidence="2" type="ORF">EC957_004407</name>
</gene>